<name>A0A0J9SJT7_PLAV1</name>
<protein>
    <submittedName>
        <fullName evidence="2">Uncharacterized protein</fullName>
    </submittedName>
</protein>
<proteinExistence type="predicted"/>
<feature type="compositionally biased region" description="Basic and acidic residues" evidence="1">
    <location>
        <begin position="195"/>
        <end position="214"/>
    </location>
</feature>
<dbReference type="EMBL" id="KQ234942">
    <property type="protein sequence ID" value="KMZ83290.1"/>
    <property type="molecule type" value="Genomic_DNA"/>
</dbReference>
<evidence type="ECO:0000256" key="1">
    <source>
        <dbReference type="SAM" id="MobiDB-lite"/>
    </source>
</evidence>
<sequence>MLDMKSIQPNLNKNDYIISNLYRLFSSTPPFYSDITTNYCKYINMWLNEKYREKHYYINGPYFDVFKTFIIKLNRVKFGNKQKPCEKYINHLDPDRFNKVKLLYDLYDAYNKINKFYKNKSKDTCGDIVALDKNYRDSIYDYYVNDKILFDKLEHIKELILGIKKNYLSPCTYSLFFSTPQKLIDLREKEAQEAKAEQLRKQNETERREREEQLRNGNAEMEQQPEQPFRVSAEQLPRNNALQGTPLEGEFQSTGDSEDLRTSEVSGLREHTHTSQSLETSRSPTGNLFWREHIPEGQFKYKKEENELLREEGHAQDNAIRTTGTFFGSSGIQGYITEFLGSVEPGPVLGVSGIQSFKIMIIILYYLKYKLSLSYNYFLNCLNFLLNFSIPQLDPSLEEEEGDSVKFLEPLEDLHQENSQIFRNMMLMLRYYFMNYKFIYNIIKIRNSIKNKNLFNKIKIIYKIHTV</sequence>
<evidence type="ECO:0000313" key="3">
    <source>
        <dbReference type="Proteomes" id="UP000053327"/>
    </source>
</evidence>
<dbReference type="Proteomes" id="UP000053327">
    <property type="component" value="Unassembled WGS sequence"/>
</dbReference>
<feature type="compositionally biased region" description="Basic and acidic residues" evidence="1">
    <location>
        <begin position="258"/>
        <end position="273"/>
    </location>
</feature>
<evidence type="ECO:0000313" key="2">
    <source>
        <dbReference type="EMBL" id="KMZ83290.1"/>
    </source>
</evidence>
<feature type="compositionally biased region" description="Polar residues" evidence="1">
    <location>
        <begin position="274"/>
        <end position="286"/>
    </location>
</feature>
<reference evidence="2 3" key="1">
    <citation type="submission" date="2011-08" db="EMBL/GenBank/DDBJ databases">
        <title>The Genome Sequence of Plasmodium vivax Brazil I.</title>
        <authorList>
            <consortium name="The Broad Institute Genome Sequencing Platform"/>
            <consortium name="The Broad Institute Genome Sequencing Center for Infectious Disease"/>
            <person name="Neafsey D."/>
            <person name="Carlton J."/>
            <person name="Barnwell J."/>
            <person name="Collins W."/>
            <person name="Escalante A."/>
            <person name="Mullikin J."/>
            <person name="Saul A."/>
            <person name="Guigo R."/>
            <person name="Camara F."/>
            <person name="Young S.K."/>
            <person name="Zeng Q."/>
            <person name="Gargeya S."/>
            <person name="Fitzgerald M."/>
            <person name="Haas B."/>
            <person name="Abouelleil A."/>
            <person name="Alvarado L."/>
            <person name="Arachchi H.M."/>
            <person name="Berlin A."/>
            <person name="Brown A."/>
            <person name="Chapman S.B."/>
            <person name="Chen Z."/>
            <person name="Dunbar C."/>
            <person name="Freedman E."/>
            <person name="Gearin G."/>
            <person name="Gellesch M."/>
            <person name="Goldberg J."/>
            <person name="Griggs A."/>
            <person name="Gujja S."/>
            <person name="Heiman D."/>
            <person name="Howarth C."/>
            <person name="Larson L."/>
            <person name="Lui A."/>
            <person name="MacDonald P.J.P."/>
            <person name="Montmayeur A."/>
            <person name="Murphy C."/>
            <person name="Neiman D."/>
            <person name="Pearson M."/>
            <person name="Priest M."/>
            <person name="Roberts A."/>
            <person name="Saif S."/>
            <person name="Shea T."/>
            <person name="Shenoy N."/>
            <person name="Sisk P."/>
            <person name="Stolte C."/>
            <person name="Sykes S."/>
            <person name="Wortman J."/>
            <person name="Nusbaum C."/>
            <person name="Birren B."/>
        </authorList>
    </citation>
    <scope>NUCLEOTIDE SEQUENCE [LARGE SCALE GENOMIC DNA]</scope>
    <source>
        <strain evidence="2 3">Brazil I</strain>
    </source>
</reference>
<dbReference type="AlphaFoldDB" id="A0A0J9SJT7"/>
<gene>
    <name evidence="2" type="ORF">PVBG_06059</name>
</gene>
<dbReference type="OrthoDB" id="10474970at2759"/>
<dbReference type="Pfam" id="PF05795">
    <property type="entry name" value="Plasmodium_Vir"/>
    <property type="match status" value="1"/>
</dbReference>
<organism evidence="2 3">
    <name type="scientific">Plasmodium vivax (strain Brazil I)</name>
    <dbReference type="NCBI Taxonomy" id="1033975"/>
    <lineage>
        <taxon>Eukaryota</taxon>
        <taxon>Sar</taxon>
        <taxon>Alveolata</taxon>
        <taxon>Apicomplexa</taxon>
        <taxon>Aconoidasida</taxon>
        <taxon>Haemosporida</taxon>
        <taxon>Plasmodiidae</taxon>
        <taxon>Plasmodium</taxon>
        <taxon>Plasmodium (Plasmodium)</taxon>
    </lineage>
</organism>
<feature type="region of interest" description="Disordered" evidence="1">
    <location>
        <begin position="195"/>
        <end position="228"/>
    </location>
</feature>
<accession>A0A0J9SJT7</accession>
<dbReference type="InterPro" id="IPR008780">
    <property type="entry name" value="Plasmodium_Vir"/>
</dbReference>
<feature type="region of interest" description="Disordered" evidence="1">
    <location>
        <begin position="241"/>
        <end position="287"/>
    </location>
</feature>